<protein>
    <submittedName>
        <fullName evidence="6">Serine/threonine exchanger SteT</fullName>
    </submittedName>
</protein>
<comment type="subcellular location">
    <subcellularLocation>
        <location evidence="1">Membrane</location>
        <topology evidence="1">Multi-pass membrane protein</topology>
    </subcellularLocation>
</comment>
<sequence>MKETSNYQAYGLSTVITMIVGIVVGSGIFFKADDILIATGGNFKLGLVILVLGATGIIFGSLSLSQLALDNQASGGAMSYFEDTWNRSIASGFGLFQLVMYLPSVPAVVAWAGALYTFMILDIPSSLEMQVGLGLVYLTVFCLLNALRRIWGGYLQNLSTFVKLVPLFLIALAGIFLGKGSLPLPAGVTPVEPSNQGMSFLAALAPMAFSYDGWIISTTIVPEVKNPKKNVPLALILSPLLILFIYILYFTGVVHYVGEGFILTMGDATINSISMDLLGPIGGKVLMIFVLISVLGVLNGICLGGIRMPQALAQRGVLPKTMEELHPRYQINLRASLAFYLLTLFWMALHYLILKFNLLGGRDASEIAIVFSYASYILLYIRLIQGYLKGRYKSFFKNFFAPIMATLAAFLMIGGALISSPFYVLAFLLLNTLIFLLGTKLYKEDKDERIPSQKNYQ</sequence>
<dbReference type="Gene3D" id="1.20.1740.10">
    <property type="entry name" value="Amino acid/polyamine transporter I"/>
    <property type="match status" value="1"/>
</dbReference>
<dbReference type="InterPro" id="IPR050598">
    <property type="entry name" value="AminoAcid_Transporter"/>
</dbReference>
<feature type="transmembrane region" description="Helical" evidence="5">
    <location>
        <begin position="131"/>
        <end position="148"/>
    </location>
</feature>
<keyword evidence="3 5" id="KW-1133">Transmembrane helix</keyword>
<feature type="transmembrane region" description="Helical" evidence="5">
    <location>
        <begin position="90"/>
        <end position="119"/>
    </location>
</feature>
<dbReference type="EMBL" id="CAACYI010000001">
    <property type="protein sequence ID" value="VFB16869.1"/>
    <property type="molecule type" value="Genomic_DNA"/>
</dbReference>
<feature type="transmembrane region" description="Helical" evidence="5">
    <location>
        <begin position="366"/>
        <end position="383"/>
    </location>
</feature>
<evidence type="ECO:0000256" key="2">
    <source>
        <dbReference type="ARBA" id="ARBA00022692"/>
    </source>
</evidence>
<organism evidence="6 7">
    <name type="scientific">Urinicoccus massiliensis</name>
    <dbReference type="NCBI Taxonomy" id="1723382"/>
    <lineage>
        <taxon>Bacteria</taxon>
        <taxon>Bacillati</taxon>
        <taxon>Bacillota</taxon>
        <taxon>Tissierellia</taxon>
        <taxon>Tissierellales</taxon>
        <taxon>Peptoniphilaceae</taxon>
        <taxon>Urinicoccus</taxon>
    </lineage>
</organism>
<feature type="transmembrane region" description="Helical" evidence="5">
    <location>
        <begin position="233"/>
        <end position="257"/>
    </location>
</feature>
<evidence type="ECO:0000256" key="3">
    <source>
        <dbReference type="ARBA" id="ARBA00022989"/>
    </source>
</evidence>
<dbReference type="GO" id="GO:0015179">
    <property type="term" value="F:L-amino acid transmembrane transporter activity"/>
    <property type="evidence" value="ECO:0007669"/>
    <property type="project" value="TreeGrafter"/>
</dbReference>
<evidence type="ECO:0000313" key="6">
    <source>
        <dbReference type="EMBL" id="VFB16869.1"/>
    </source>
</evidence>
<evidence type="ECO:0000256" key="4">
    <source>
        <dbReference type="ARBA" id="ARBA00023136"/>
    </source>
</evidence>
<feature type="transmembrane region" description="Helical" evidence="5">
    <location>
        <begin position="45"/>
        <end position="69"/>
    </location>
</feature>
<comment type="caution">
    <text evidence="6">The sequence shown here is derived from an EMBL/GenBank/DDBJ whole genome shotgun (WGS) entry which is preliminary data.</text>
</comment>
<feature type="transmembrane region" description="Helical" evidence="5">
    <location>
        <begin position="160"/>
        <end position="178"/>
    </location>
</feature>
<dbReference type="Proteomes" id="UP000377798">
    <property type="component" value="Unassembled WGS sequence"/>
</dbReference>
<dbReference type="PANTHER" id="PTHR11785">
    <property type="entry name" value="AMINO ACID TRANSPORTER"/>
    <property type="match status" value="1"/>
</dbReference>
<dbReference type="RefSeq" id="WP_131749538.1">
    <property type="nucleotide sequence ID" value="NZ_CAACYI010000001.1"/>
</dbReference>
<feature type="transmembrane region" description="Helical" evidence="5">
    <location>
        <begin position="422"/>
        <end position="442"/>
    </location>
</feature>
<feature type="transmembrane region" description="Helical" evidence="5">
    <location>
        <begin position="285"/>
        <end position="306"/>
    </location>
</feature>
<gene>
    <name evidence="6" type="primary">steT</name>
    <name evidence="6" type="ORF">NCTC13150_01442</name>
</gene>
<keyword evidence="7" id="KW-1185">Reference proteome</keyword>
<dbReference type="InterPro" id="IPR002293">
    <property type="entry name" value="AA/rel_permease1"/>
</dbReference>
<feature type="transmembrane region" description="Helical" evidence="5">
    <location>
        <begin position="7"/>
        <end position="30"/>
    </location>
</feature>
<proteinExistence type="predicted"/>
<dbReference type="PIRSF" id="PIRSF006060">
    <property type="entry name" value="AA_transporter"/>
    <property type="match status" value="1"/>
</dbReference>
<evidence type="ECO:0000256" key="5">
    <source>
        <dbReference type="SAM" id="Phobius"/>
    </source>
</evidence>
<dbReference type="GO" id="GO:0016020">
    <property type="term" value="C:membrane"/>
    <property type="evidence" value="ECO:0007669"/>
    <property type="project" value="UniProtKB-SubCell"/>
</dbReference>
<dbReference type="AlphaFoldDB" id="A0A8H2M5P3"/>
<keyword evidence="4 5" id="KW-0472">Membrane</keyword>
<dbReference type="PANTHER" id="PTHR11785:SF512">
    <property type="entry name" value="SOBREMESA, ISOFORM B"/>
    <property type="match status" value="1"/>
</dbReference>
<feature type="transmembrane region" description="Helical" evidence="5">
    <location>
        <begin position="337"/>
        <end position="354"/>
    </location>
</feature>
<name>A0A8H2M5P3_9FIRM</name>
<evidence type="ECO:0000313" key="7">
    <source>
        <dbReference type="Proteomes" id="UP000377798"/>
    </source>
</evidence>
<dbReference type="Pfam" id="PF13520">
    <property type="entry name" value="AA_permease_2"/>
    <property type="match status" value="1"/>
</dbReference>
<accession>A0A8H2M5P3</accession>
<reference evidence="6 7" key="1">
    <citation type="submission" date="2019-02" db="EMBL/GenBank/DDBJ databases">
        <authorList>
            <consortium name="Pathogen Informatics"/>
        </authorList>
    </citation>
    <scope>NUCLEOTIDE SEQUENCE [LARGE SCALE GENOMIC DNA]</scope>
    <source>
        <strain evidence="6 7">3012STDY7089603</strain>
    </source>
</reference>
<feature type="transmembrane region" description="Helical" evidence="5">
    <location>
        <begin position="198"/>
        <end position="221"/>
    </location>
</feature>
<feature type="transmembrane region" description="Helical" evidence="5">
    <location>
        <begin position="395"/>
        <end position="416"/>
    </location>
</feature>
<evidence type="ECO:0000256" key="1">
    <source>
        <dbReference type="ARBA" id="ARBA00004141"/>
    </source>
</evidence>
<keyword evidence="2 5" id="KW-0812">Transmembrane</keyword>